<name>A0ACC3BN46_PYRYE</name>
<sequence length="530" mass="56377">MARLLVATAAAAALATPALALIDNSFISTFVPKGVPYGSRAVYTDSFEVNGVAQTVPFRKLLSVGQDAPYGGRWGVKPTGSTSSKPDFVSLMPHANGYVYSEQHFEDDAGSLYMSQLVQNPATGELFPTATMPIDLKAVGGTTRPCSGSVTPWNTHLSSEEKTPDGRTNQRISDLVSTIYRGNSSAYSPYRYGHPIEAGVTESGFPMVIAKHYALPRLSYEMAYVLPDQKTVYCMSDKNNSPMMMFVADKPGDLTAGNLFVAKLTQTSSANGGAFSIKWLPMGHATKGEIEGLVEGGITFSQMFETASGSSGSCPSGFSPSNAGDYGFECLKVKPGMEGPASRLESYRYAGVIGGTTELNKMEGVTFHPKSNSLFMASSYVRRGMTSSSKYDEGTANDMTLPGNECGCIFRLKVDPTTYIATDFVAEVCGSSSGSCSSKGLANPDNLNLLGDTLLVAEDTSRTPAQLWAYDISSKALTSMAVVPDGAEATGAYVSEAIGNYVYVTVVAQHPDAEKAYVGYWAIDVSAHRK</sequence>
<dbReference type="Proteomes" id="UP000798662">
    <property type="component" value="Chromosome 1"/>
</dbReference>
<evidence type="ECO:0000313" key="1">
    <source>
        <dbReference type="EMBL" id="KAK1859164.1"/>
    </source>
</evidence>
<proteinExistence type="predicted"/>
<protein>
    <submittedName>
        <fullName evidence="1">Uncharacterized protein</fullName>
    </submittedName>
</protein>
<evidence type="ECO:0000313" key="2">
    <source>
        <dbReference type="Proteomes" id="UP000798662"/>
    </source>
</evidence>
<organism evidence="1 2">
    <name type="scientific">Pyropia yezoensis</name>
    <name type="common">Susabi-nori</name>
    <name type="synonym">Porphyra yezoensis</name>
    <dbReference type="NCBI Taxonomy" id="2788"/>
    <lineage>
        <taxon>Eukaryota</taxon>
        <taxon>Rhodophyta</taxon>
        <taxon>Bangiophyceae</taxon>
        <taxon>Bangiales</taxon>
        <taxon>Bangiaceae</taxon>
        <taxon>Pyropia</taxon>
    </lineage>
</organism>
<reference evidence="1" key="1">
    <citation type="submission" date="2019-11" db="EMBL/GenBank/DDBJ databases">
        <title>Nori genome reveals adaptations in red seaweeds to the harsh intertidal environment.</title>
        <authorList>
            <person name="Wang D."/>
            <person name="Mao Y."/>
        </authorList>
    </citation>
    <scope>NUCLEOTIDE SEQUENCE</scope>
    <source>
        <tissue evidence="1">Gametophyte</tissue>
    </source>
</reference>
<gene>
    <name evidence="1" type="ORF">I4F81_001761</name>
</gene>
<accession>A0ACC3BN46</accession>
<dbReference type="EMBL" id="CM020618">
    <property type="protein sequence ID" value="KAK1859164.1"/>
    <property type="molecule type" value="Genomic_DNA"/>
</dbReference>
<keyword evidence="2" id="KW-1185">Reference proteome</keyword>
<comment type="caution">
    <text evidence="1">The sequence shown here is derived from an EMBL/GenBank/DDBJ whole genome shotgun (WGS) entry which is preliminary data.</text>
</comment>